<evidence type="ECO:0000256" key="5">
    <source>
        <dbReference type="ARBA" id="ARBA00022516"/>
    </source>
</evidence>
<accession>A0A5E8BDP4</accession>
<evidence type="ECO:0000256" key="1">
    <source>
        <dbReference type="ARBA" id="ARBA00001946"/>
    </source>
</evidence>
<organism evidence="17 18">
    <name type="scientific">Magnusiomyces paraingens</name>
    <dbReference type="NCBI Taxonomy" id="2606893"/>
    <lineage>
        <taxon>Eukaryota</taxon>
        <taxon>Fungi</taxon>
        <taxon>Dikarya</taxon>
        <taxon>Ascomycota</taxon>
        <taxon>Saccharomycotina</taxon>
        <taxon>Dipodascomycetes</taxon>
        <taxon>Dipodascales</taxon>
        <taxon>Dipodascaceae</taxon>
        <taxon>Magnusiomyces</taxon>
    </lineage>
</organism>
<dbReference type="PANTHER" id="PTHR10885:SF0">
    <property type="entry name" value="ISOPENTENYL-DIPHOSPHATE DELTA-ISOMERASE"/>
    <property type="match status" value="1"/>
</dbReference>
<evidence type="ECO:0000256" key="3">
    <source>
        <dbReference type="ARBA" id="ARBA00007579"/>
    </source>
</evidence>
<dbReference type="GO" id="GO:0050992">
    <property type="term" value="P:dimethylallyl diphosphate biosynthetic process"/>
    <property type="evidence" value="ECO:0007669"/>
    <property type="project" value="UniProtKB-UniPathway"/>
</dbReference>
<evidence type="ECO:0000256" key="4">
    <source>
        <dbReference type="ARBA" id="ARBA00012057"/>
    </source>
</evidence>
<evidence type="ECO:0000256" key="15">
    <source>
        <dbReference type="ARBA" id="ARBA00083206"/>
    </source>
</evidence>
<keyword evidence="10" id="KW-0414">Isoprene biosynthesis</keyword>
<evidence type="ECO:0000256" key="6">
    <source>
        <dbReference type="ARBA" id="ARBA00022723"/>
    </source>
</evidence>
<comment type="pathway">
    <text evidence="2">Isoprenoid biosynthesis; dimethylallyl diphosphate biosynthesis; dimethylallyl diphosphate from isopentenyl diphosphate: step 1/1.</text>
</comment>
<evidence type="ECO:0000313" key="17">
    <source>
        <dbReference type="EMBL" id="VVT49439.1"/>
    </source>
</evidence>
<dbReference type="UniPathway" id="UPA00059">
    <property type="reaction ID" value="UER00104"/>
</dbReference>
<dbReference type="PROSITE" id="PS51462">
    <property type="entry name" value="NUDIX"/>
    <property type="match status" value="1"/>
</dbReference>
<dbReference type="GO" id="GO:0009240">
    <property type="term" value="P:isopentenyl diphosphate biosynthetic process"/>
    <property type="evidence" value="ECO:0007669"/>
    <property type="project" value="TreeGrafter"/>
</dbReference>
<evidence type="ECO:0000256" key="13">
    <source>
        <dbReference type="ARBA" id="ARBA00071307"/>
    </source>
</evidence>
<keyword evidence="7" id="KW-0460">Magnesium</keyword>
<dbReference type="GO" id="GO:0004452">
    <property type="term" value="F:isopentenyl-diphosphate delta-isomerase activity"/>
    <property type="evidence" value="ECO:0007669"/>
    <property type="project" value="UniProtKB-EC"/>
</dbReference>
<dbReference type="EC" id="5.3.3.2" evidence="4"/>
<dbReference type="Gene3D" id="3.90.79.10">
    <property type="entry name" value="Nucleoside Triphosphate Pyrophosphohydrolase"/>
    <property type="match status" value="1"/>
</dbReference>
<dbReference type="InterPro" id="IPR000086">
    <property type="entry name" value="NUDIX_hydrolase_dom"/>
</dbReference>
<keyword evidence="11" id="KW-0413">Isomerase</keyword>
<name>A0A5E8BDP4_9ASCO</name>
<comment type="similarity">
    <text evidence="3">Belongs to the IPP isomerase type 1 family.</text>
</comment>
<dbReference type="Proteomes" id="UP000398389">
    <property type="component" value="Unassembled WGS sequence"/>
</dbReference>
<dbReference type="NCBIfam" id="TIGR02150">
    <property type="entry name" value="IPP_isom_1"/>
    <property type="match status" value="1"/>
</dbReference>
<dbReference type="GO" id="GO:0006694">
    <property type="term" value="P:steroid biosynthetic process"/>
    <property type="evidence" value="ECO:0007669"/>
    <property type="project" value="UniProtKB-KW"/>
</dbReference>
<dbReference type="FunFam" id="3.90.79.10:FF:000012">
    <property type="entry name" value="Isopentenyl-diphosphate Delta-isomerase 1"/>
    <property type="match status" value="1"/>
</dbReference>
<keyword evidence="8" id="KW-0752">Steroid biosynthesis</keyword>
<evidence type="ECO:0000259" key="16">
    <source>
        <dbReference type="PROSITE" id="PS51462"/>
    </source>
</evidence>
<dbReference type="CDD" id="cd02885">
    <property type="entry name" value="NUDIX_IPP_Isomerase"/>
    <property type="match status" value="1"/>
</dbReference>
<dbReference type="SUPFAM" id="SSF55811">
    <property type="entry name" value="Nudix"/>
    <property type="match status" value="1"/>
</dbReference>
<evidence type="ECO:0000256" key="9">
    <source>
        <dbReference type="ARBA" id="ARBA00023098"/>
    </source>
</evidence>
<feature type="domain" description="Nudix hydrolase" evidence="16">
    <location>
        <begin position="93"/>
        <end position="250"/>
    </location>
</feature>
<dbReference type="RefSeq" id="XP_031852880.1">
    <property type="nucleotide sequence ID" value="XM_031996989.1"/>
</dbReference>
<dbReference type="GO" id="GO:0046872">
    <property type="term" value="F:metal ion binding"/>
    <property type="evidence" value="ECO:0007669"/>
    <property type="project" value="UniProtKB-KW"/>
</dbReference>
<keyword evidence="18" id="KW-1185">Reference proteome</keyword>
<proteinExistence type="inferred from homology"/>
<reference evidence="17 18" key="1">
    <citation type="submission" date="2019-09" db="EMBL/GenBank/DDBJ databases">
        <authorList>
            <person name="Brejova B."/>
        </authorList>
    </citation>
    <scope>NUCLEOTIDE SEQUENCE [LARGE SCALE GENOMIC DNA]</scope>
</reference>
<keyword evidence="6" id="KW-0479">Metal-binding</keyword>
<keyword evidence="9" id="KW-0443">Lipid metabolism</keyword>
<evidence type="ECO:0000256" key="12">
    <source>
        <dbReference type="ARBA" id="ARBA00029294"/>
    </source>
</evidence>
<protein>
    <recommendedName>
        <fullName evidence="13">Isopentenyl-diphosphate Delta-isomerase</fullName>
        <ecNumber evidence="4">5.3.3.2</ecNumber>
    </recommendedName>
    <alternativeName>
        <fullName evidence="15">Isopentenyl pyrophosphate isomerase</fullName>
    </alternativeName>
    <alternativeName>
        <fullName evidence="14">Isopentenyl-diphosphate delta-isomerase</fullName>
    </alternativeName>
</protein>
<dbReference type="EMBL" id="CABVLU010000002">
    <property type="protein sequence ID" value="VVT49439.1"/>
    <property type="molecule type" value="Genomic_DNA"/>
</dbReference>
<keyword evidence="5" id="KW-0444">Lipid biosynthesis</keyword>
<comment type="cofactor">
    <cofactor evidence="1">
        <name>Mg(2+)</name>
        <dbReference type="ChEBI" id="CHEBI:18420"/>
    </cofactor>
</comment>
<dbReference type="OrthoDB" id="510307at2759"/>
<dbReference type="Pfam" id="PF00293">
    <property type="entry name" value="NUDIX"/>
    <property type="match status" value="1"/>
</dbReference>
<dbReference type="InterPro" id="IPR011876">
    <property type="entry name" value="IsopentenylPP_isomerase_typ1"/>
</dbReference>
<dbReference type="InterPro" id="IPR015797">
    <property type="entry name" value="NUDIX_hydrolase-like_dom_sf"/>
</dbReference>
<evidence type="ECO:0000256" key="7">
    <source>
        <dbReference type="ARBA" id="ARBA00022842"/>
    </source>
</evidence>
<dbReference type="AlphaFoldDB" id="A0A5E8BDP4"/>
<evidence type="ECO:0000256" key="14">
    <source>
        <dbReference type="ARBA" id="ARBA00072489"/>
    </source>
</evidence>
<gene>
    <name evidence="17" type="ORF">SAPINGB_P002270</name>
</gene>
<dbReference type="PANTHER" id="PTHR10885">
    <property type="entry name" value="ISOPENTENYL-DIPHOSPHATE DELTA-ISOMERASE"/>
    <property type="match status" value="1"/>
</dbReference>
<evidence type="ECO:0000256" key="11">
    <source>
        <dbReference type="ARBA" id="ARBA00023235"/>
    </source>
</evidence>
<dbReference type="GeneID" id="43581089"/>
<evidence type="ECO:0000256" key="8">
    <source>
        <dbReference type="ARBA" id="ARBA00022955"/>
    </source>
</evidence>
<evidence type="ECO:0000256" key="10">
    <source>
        <dbReference type="ARBA" id="ARBA00023229"/>
    </source>
</evidence>
<evidence type="ECO:0000313" key="18">
    <source>
        <dbReference type="Proteomes" id="UP000398389"/>
    </source>
</evidence>
<sequence length="278" mass="31833">MTQQEAYSDLVQSLKPEDILKTFPDVAPITTTNLDPRPTSKESADDKQLFDGQDAEQIRLMEEVCIVVDWNDTPVGAGSKKTCHLMTNINRGLLHRAFSVFLFDENNRLLLQKRADEKITFANMWTNTCCSHPLAIPSELGSSSLDEISDLTFSMPGAKNAARRKLEHELGIPVDAIPLEKYKFLTRIHYASPSTGPWGEHEVDYIFIVKANVPLDININEIGDSRYVSVTELKEMFKDESLVFTPWFKLICENYLFKWWDDLDNVEQYQDDKITHLL</sequence>
<dbReference type="GO" id="GO:0005737">
    <property type="term" value="C:cytoplasm"/>
    <property type="evidence" value="ECO:0007669"/>
    <property type="project" value="TreeGrafter"/>
</dbReference>
<evidence type="ECO:0000256" key="2">
    <source>
        <dbReference type="ARBA" id="ARBA00004826"/>
    </source>
</evidence>
<comment type="catalytic activity">
    <reaction evidence="12">
        <text>isopentenyl diphosphate = dimethylallyl diphosphate</text>
        <dbReference type="Rhea" id="RHEA:23284"/>
        <dbReference type="ChEBI" id="CHEBI:57623"/>
        <dbReference type="ChEBI" id="CHEBI:128769"/>
        <dbReference type="EC" id="5.3.3.2"/>
    </reaction>
    <physiologicalReaction direction="left-to-right" evidence="12">
        <dbReference type="Rhea" id="RHEA:23285"/>
    </physiologicalReaction>
</comment>